<dbReference type="InterPro" id="IPR052523">
    <property type="entry name" value="Trichothecene_AcTrans"/>
</dbReference>
<keyword evidence="2" id="KW-1185">Reference proteome</keyword>
<dbReference type="InterPro" id="IPR016181">
    <property type="entry name" value="Acyl_CoA_acyltransferase"/>
</dbReference>
<dbReference type="PANTHER" id="PTHR42791">
    <property type="entry name" value="GNAT FAMILY ACETYLTRANSFERASE"/>
    <property type="match status" value="1"/>
</dbReference>
<dbReference type="CDD" id="cd04301">
    <property type="entry name" value="NAT_SF"/>
    <property type="match status" value="1"/>
</dbReference>
<dbReference type="InterPro" id="IPR000182">
    <property type="entry name" value="GNAT_dom"/>
</dbReference>
<gene>
    <name evidence="1" type="ORF">BD310DRAFT_813407</name>
</gene>
<sequence>MRSDSLTRYLRAGDFSSAFYDLRDCIAGILRHIEAIRLGRAITVDHGDAVCTFRLPEDKDSKLHLYLMGLLRKIQTKEFTKRQTEVRGAIGTLFRENLGDREAEPIDIVLLGTSPEKQGHGYGKALVKAVTDIGDAKGLAVTVVTTDAYKFYEAVGFKLVAETIVGVDNPSWDGAPIHVRLLLREPHRHGSGEEQIPKAASDESSVITHRTGRTEL</sequence>
<dbReference type="Gene3D" id="3.40.630.30">
    <property type="match status" value="1"/>
</dbReference>
<protein>
    <submittedName>
        <fullName evidence="1">Uncharacterized protein</fullName>
    </submittedName>
</protein>
<dbReference type="PANTHER" id="PTHR42791:SF1">
    <property type="entry name" value="N-ACETYLTRANSFERASE DOMAIN-CONTAINING PROTEIN"/>
    <property type="match status" value="1"/>
</dbReference>
<organism evidence="1 2">
    <name type="scientific">Dichomitus squalens</name>
    <dbReference type="NCBI Taxonomy" id="114155"/>
    <lineage>
        <taxon>Eukaryota</taxon>
        <taxon>Fungi</taxon>
        <taxon>Dikarya</taxon>
        <taxon>Basidiomycota</taxon>
        <taxon>Agaricomycotina</taxon>
        <taxon>Agaricomycetes</taxon>
        <taxon>Polyporales</taxon>
        <taxon>Polyporaceae</taxon>
        <taxon>Dichomitus</taxon>
    </lineage>
</organism>
<dbReference type="EMBL" id="ML145099">
    <property type="protein sequence ID" value="TBU61222.1"/>
    <property type="molecule type" value="Genomic_DNA"/>
</dbReference>
<accession>A0A4Q9PBK6</accession>
<dbReference type="PROSITE" id="PS51186">
    <property type="entry name" value="GNAT"/>
    <property type="match status" value="1"/>
</dbReference>
<dbReference type="SUPFAM" id="SSF55729">
    <property type="entry name" value="Acyl-CoA N-acyltransferases (Nat)"/>
    <property type="match status" value="1"/>
</dbReference>
<reference evidence="1 2" key="1">
    <citation type="submission" date="2019-01" db="EMBL/GenBank/DDBJ databases">
        <title>Draft genome sequences of three monokaryotic isolates of the white-rot basidiomycete fungus Dichomitus squalens.</title>
        <authorList>
            <consortium name="DOE Joint Genome Institute"/>
            <person name="Lopez S.C."/>
            <person name="Andreopoulos B."/>
            <person name="Pangilinan J."/>
            <person name="Lipzen A."/>
            <person name="Riley R."/>
            <person name="Ahrendt S."/>
            <person name="Ng V."/>
            <person name="Barry K."/>
            <person name="Daum C."/>
            <person name="Grigoriev I.V."/>
            <person name="Hilden K.S."/>
            <person name="Makela M.R."/>
            <person name="de Vries R.P."/>
        </authorList>
    </citation>
    <scope>NUCLEOTIDE SEQUENCE [LARGE SCALE GENOMIC DNA]</scope>
    <source>
        <strain evidence="1 2">CBS 464.89</strain>
    </source>
</reference>
<evidence type="ECO:0000313" key="1">
    <source>
        <dbReference type="EMBL" id="TBU61222.1"/>
    </source>
</evidence>
<dbReference type="Proteomes" id="UP000292082">
    <property type="component" value="Unassembled WGS sequence"/>
</dbReference>
<proteinExistence type="predicted"/>
<dbReference type="Pfam" id="PF13508">
    <property type="entry name" value="Acetyltransf_7"/>
    <property type="match status" value="1"/>
</dbReference>
<dbReference type="AlphaFoldDB" id="A0A4Q9PBK6"/>
<evidence type="ECO:0000313" key="2">
    <source>
        <dbReference type="Proteomes" id="UP000292082"/>
    </source>
</evidence>
<dbReference type="GO" id="GO:0016747">
    <property type="term" value="F:acyltransferase activity, transferring groups other than amino-acyl groups"/>
    <property type="evidence" value="ECO:0007669"/>
    <property type="project" value="InterPro"/>
</dbReference>
<name>A0A4Q9PBK6_9APHY</name>